<reference evidence="14" key="2">
    <citation type="journal article" date="2023" name="Biology">
        <title>Prokaryotic Life Associated with Coal-Fire Gas Vents Revealed by Metagenomics.</title>
        <authorList>
            <person name="Kadnikov V.V."/>
            <person name="Mardanov A.V."/>
            <person name="Beletsky A.V."/>
            <person name="Karnachuk O.V."/>
            <person name="Ravin N.V."/>
        </authorList>
    </citation>
    <scope>NUCLEOTIDE SEQUENCE</scope>
    <source>
        <strain evidence="14">Bu02</strain>
    </source>
</reference>
<feature type="transmembrane region" description="Helical" evidence="13">
    <location>
        <begin position="336"/>
        <end position="357"/>
    </location>
</feature>
<accession>A0AAT9LAF8</accession>
<evidence type="ECO:0000256" key="7">
    <source>
        <dbReference type="ARBA" id="ARBA00022475"/>
    </source>
</evidence>
<proteinExistence type="inferred from homology"/>
<gene>
    <name evidence="14" type="ORF">IMF26_08280</name>
</gene>
<feature type="transmembrane region" description="Helical" evidence="13">
    <location>
        <begin position="24"/>
        <end position="45"/>
    </location>
</feature>
<keyword evidence="6" id="KW-0050">Antiport</keyword>
<keyword evidence="11 13" id="KW-0472">Membrane</keyword>
<dbReference type="PANTHER" id="PTHR43298">
    <property type="entry name" value="MULTIDRUG RESISTANCE PROTEIN NORM-RELATED"/>
    <property type="match status" value="1"/>
</dbReference>
<keyword evidence="5" id="KW-0813">Transport</keyword>
<dbReference type="KEGG" id="fcz:IMF26_08280"/>
<reference evidence="14" key="1">
    <citation type="submission" date="2020-10" db="EMBL/GenBank/DDBJ databases">
        <authorList>
            <person name="Kadnikov V."/>
            <person name="Beletsky A.V."/>
            <person name="Mardanov A.V."/>
            <person name="Karnachuk O.V."/>
            <person name="Ravin N.V."/>
        </authorList>
    </citation>
    <scope>NUCLEOTIDE SEQUENCE</scope>
    <source>
        <strain evidence="14">Bu02</strain>
    </source>
</reference>
<evidence type="ECO:0000256" key="1">
    <source>
        <dbReference type="ARBA" id="ARBA00003408"/>
    </source>
</evidence>
<dbReference type="GO" id="GO:0005886">
    <property type="term" value="C:plasma membrane"/>
    <property type="evidence" value="ECO:0007669"/>
    <property type="project" value="UniProtKB-SubCell"/>
</dbReference>
<keyword evidence="7" id="KW-1003">Cell membrane</keyword>
<feature type="transmembrane region" description="Helical" evidence="13">
    <location>
        <begin position="177"/>
        <end position="197"/>
    </location>
</feature>
<evidence type="ECO:0000256" key="3">
    <source>
        <dbReference type="ARBA" id="ARBA00010199"/>
    </source>
</evidence>
<evidence type="ECO:0000313" key="14">
    <source>
        <dbReference type="EMBL" id="QUL98050.1"/>
    </source>
</evidence>
<dbReference type="GO" id="GO:0042910">
    <property type="term" value="F:xenobiotic transmembrane transporter activity"/>
    <property type="evidence" value="ECO:0007669"/>
    <property type="project" value="InterPro"/>
</dbReference>
<keyword evidence="8 13" id="KW-0812">Transmembrane</keyword>
<protein>
    <recommendedName>
        <fullName evidence="4">Probable multidrug resistance protein NorM</fullName>
    </recommendedName>
    <alternativeName>
        <fullName evidence="12">Multidrug-efflux transporter</fullName>
    </alternativeName>
</protein>
<dbReference type="PIRSF" id="PIRSF006603">
    <property type="entry name" value="DinF"/>
    <property type="match status" value="1"/>
</dbReference>
<evidence type="ECO:0000256" key="10">
    <source>
        <dbReference type="ARBA" id="ARBA00023065"/>
    </source>
</evidence>
<feature type="transmembrane region" description="Helical" evidence="13">
    <location>
        <begin position="203"/>
        <end position="227"/>
    </location>
</feature>
<organism evidence="14">
    <name type="scientific">Candidatus Fermentithermobacillus carboniphilus</name>
    <dbReference type="NCBI Taxonomy" id="3085328"/>
    <lineage>
        <taxon>Bacteria</taxon>
        <taxon>Bacillati</taxon>
        <taxon>Bacillota</taxon>
        <taxon>Candidatus Fermentithermobacillia</taxon>
        <taxon>Candidatus Fermentithermobacillales</taxon>
        <taxon>Candidatus Fermentithermobacillaceae</taxon>
        <taxon>Candidatus Fermentithermobacillus</taxon>
    </lineage>
</organism>
<evidence type="ECO:0000256" key="13">
    <source>
        <dbReference type="SAM" id="Phobius"/>
    </source>
</evidence>
<dbReference type="Pfam" id="PF01554">
    <property type="entry name" value="MatE"/>
    <property type="match status" value="2"/>
</dbReference>
<evidence type="ECO:0000256" key="2">
    <source>
        <dbReference type="ARBA" id="ARBA00004651"/>
    </source>
</evidence>
<evidence type="ECO:0000256" key="5">
    <source>
        <dbReference type="ARBA" id="ARBA00022448"/>
    </source>
</evidence>
<comment type="subcellular location">
    <subcellularLocation>
        <location evidence="2">Cell membrane</location>
        <topology evidence="2">Multi-pass membrane protein</topology>
    </subcellularLocation>
</comment>
<evidence type="ECO:0000256" key="4">
    <source>
        <dbReference type="ARBA" id="ARBA00020268"/>
    </source>
</evidence>
<dbReference type="NCBIfam" id="TIGR00797">
    <property type="entry name" value="matE"/>
    <property type="match status" value="1"/>
</dbReference>
<feature type="transmembrane region" description="Helical" evidence="13">
    <location>
        <begin position="74"/>
        <end position="93"/>
    </location>
</feature>
<evidence type="ECO:0000256" key="6">
    <source>
        <dbReference type="ARBA" id="ARBA00022449"/>
    </source>
</evidence>
<evidence type="ECO:0000256" key="9">
    <source>
        <dbReference type="ARBA" id="ARBA00022989"/>
    </source>
</evidence>
<dbReference type="CDD" id="cd13137">
    <property type="entry name" value="MATE_NorM_like"/>
    <property type="match status" value="1"/>
</dbReference>
<comment type="function">
    <text evidence="1">Multidrug efflux pump.</text>
</comment>
<keyword evidence="10" id="KW-0406">Ion transport</keyword>
<dbReference type="GO" id="GO:0015297">
    <property type="term" value="F:antiporter activity"/>
    <property type="evidence" value="ECO:0007669"/>
    <property type="project" value="UniProtKB-KW"/>
</dbReference>
<feature type="transmembrane region" description="Helical" evidence="13">
    <location>
        <begin position="105"/>
        <end position="127"/>
    </location>
</feature>
<dbReference type="EMBL" id="CP062796">
    <property type="protein sequence ID" value="QUL98050.1"/>
    <property type="molecule type" value="Genomic_DNA"/>
</dbReference>
<dbReference type="InterPro" id="IPR048279">
    <property type="entry name" value="MdtK-like"/>
</dbReference>
<name>A0AAT9LAF8_9FIRM</name>
<comment type="similarity">
    <text evidence="3">Belongs to the multi antimicrobial extrusion (MATE) (TC 2.A.66.1) family.</text>
</comment>
<dbReference type="GO" id="GO:0006811">
    <property type="term" value="P:monoatomic ion transport"/>
    <property type="evidence" value="ECO:0007669"/>
    <property type="project" value="UniProtKB-KW"/>
</dbReference>
<evidence type="ECO:0000256" key="8">
    <source>
        <dbReference type="ARBA" id="ARBA00022692"/>
    </source>
</evidence>
<evidence type="ECO:0000256" key="11">
    <source>
        <dbReference type="ARBA" id="ARBA00023136"/>
    </source>
</evidence>
<dbReference type="InterPro" id="IPR050222">
    <property type="entry name" value="MATE_MdtK"/>
</dbReference>
<dbReference type="InterPro" id="IPR002528">
    <property type="entry name" value="MATE_fam"/>
</dbReference>
<feature type="transmembrane region" description="Helical" evidence="13">
    <location>
        <begin position="147"/>
        <end position="165"/>
    </location>
</feature>
<evidence type="ECO:0000256" key="12">
    <source>
        <dbReference type="ARBA" id="ARBA00031636"/>
    </source>
</evidence>
<dbReference type="AlphaFoldDB" id="A0AAT9LAF8"/>
<dbReference type="PANTHER" id="PTHR43298:SF2">
    <property type="entry name" value="FMN_FAD EXPORTER YEEO-RELATED"/>
    <property type="match status" value="1"/>
</dbReference>
<keyword evidence="9 13" id="KW-1133">Transmembrane helix</keyword>
<sequence length="459" mass="50087">MSRKATQVAIQDQTALSRQEVKHIVWTLTFPTLVEMFLVSLTGMADMIQVGRVGPSAITSVGLTNQPMMLLQSIFQALNVGTTALVARFIGMGEPKRASDTMKQTFFVTILLGLVISLFAGITAPWILKFMGAEEDVIAVGTPYFRVVGYGFIFNAIAMAIASALRGAGDTRTPMTVNLFANLVNIVFNWILIWGKFGFPRWGVFGAGVATTFSRFVACVWFIYIAVKGEKSIKLDLRERYRPDINILKRIYNIGLPAALEQLVLRSGQVMFAKVVSSLGTVTFAAHQVGMNILSLTFMPGQAFATAATTLVGQYLGAERPDDAERCANTSLNMGLIVGVSMAIVFLFFGKYIAMLYSDDMNVILVSALILKIYALAQPAQSTQFILAGGLRGAGDTKYPLYSTAIGMWLGRVFLGWFFVNVVHLGLPGAWLGMAADQIVRGFLIALRFKSGKWKTAKV</sequence>